<feature type="signal peptide" evidence="2">
    <location>
        <begin position="1"/>
        <end position="25"/>
    </location>
</feature>
<protein>
    <submittedName>
        <fullName evidence="5">Membrane fusion protein (Multidrug efflux system)/multidrug efflux system membrane fusion protein</fullName>
    </submittedName>
</protein>
<dbReference type="InterPro" id="IPR058625">
    <property type="entry name" value="MdtA-like_BSH"/>
</dbReference>
<dbReference type="PANTHER" id="PTHR30158:SF3">
    <property type="entry name" value="MULTIDRUG EFFLUX PUMP SUBUNIT ACRA-RELATED"/>
    <property type="match status" value="1"/>
</dbReference>
<evidence type="ECO:0000259" key="3">
    <source>
        <dbReference type="Pfam" id="PF25876"/>
    </source>
</evidence>
<dbReference type="GO" id="GO:0005886">
    <property type="term" value="C:plasma membrane"/>
    <property type="evidence" value="ECO:0007669"/>
    <property type="project" value="TreeGrafter"/>
</dbReference>
<feature type="chain" id="PRO_5015191177" evidence="2">
    <location>
        <begin position="26"/>
        <end position="365"/>
    </location>
</feature>
<dbReference type="GO" id="GO:0015721">
    <property type="term" value="P:bile acid and bile salt transport"/>
    <property type="evidence" value="ECO:0007669"/>
    <property type="project" value="TreeGrafter"/>
</dbReference>
<dbReference type="SUPFAM" id="SSF111369">
    <property type="entry name" value="HlyD-like secretion proteins"/>
    <property type="match status" value="1"/>
</dbReference>
<dbReference type="InterPro" id="IPR006143">
    <property type="entry name" value="RND_pump_MFP"/>
</dbReference>
<dbReference type="GO" id="GO:0046677">
    <property type="term" value="P:response to antibiotic"/>
    <property type="evidence" value="ECO:0007669"/>
    <property type="project" value="TreeGrafter"/>
</dbReference>
<reference evidence="5 6" key="1">
    <citation type="submission" date="2018-03" db="EMBL/GenBank/DDBJ databases">
        <title>Genomic Encyclopedia of Archaeal and Bacterial Type Strains, Phase II (KMG-II): from individual species to whole genera.</title>
        <authorList>
            <person name="Goeker M."/>
        </authorList>
    </citation>
    <scope>NUCLEOTIDE SEQUENCE [LARGE SCALE GENOMIC DNA]</scope>
    <source>
        <strain evidence="5 6">DSM 100673</strain>
    </source>
</reference>
<comment type="similarity">
    <text evidence="1">Belongs to the membrane fusion protein (MFP) (TC 8.A.1) family.</text>
</comment>
<evidence type="ECO:0000313" key="5">
    <source>
        <dbReference type="EMBL" id="PSL19811.1"/>
    </source>
</evidence>
<feature type="domain" description="Multidrug resistance protein MdtA-like barrel-sandwich hybrid" evidence="4">
    <location>
        <begin position="59"/>
        <end position="192"/>
    </location>
</feature>
<gene>
    <name evidence="5" type="ORF">CLV88_105236</name>
</gene>
<dbReference type="Proteomes" id="UP000240418">
    <property type="component" value="Unassembled WGS sequence"/>
</dbReference>
<feature type="domain" description="Multidrug resistance protein MdtA-like alpha-helical hairpin" evidence="3">
    <location>
        <begin position="101"/>
        <end position="165"/>
    </location>
</feature>
<comment type="caution">
    <text evidence="5">The sequence shown here is derived from an EMBL/GenBank/DDBJ whole genome shotgun (WGS) entry which is preliminary data.</text>
</comment>
<dbReference type="Pfam" id="PF25917">
    <property type="entry name" value="BSH_RND"/>
    <property type="match status" value="1"/>
</dbReference>
<organism evidence="5 6">
    <name type="scientific">Shimia abyssi</name>
    <dbReference type="NCBI Taxonomy" id="1662395"/>
    <lineage>
        <taxon>Bacteria</taxon>
        <taxon>Pseudomonadati</taxon>
        <taxon>Pseudomonadota</taxon>
        <taxon>Alphaproteobacteria</taxon>
        <taxon>Rhodobacterales</taxon>
        <taxon>Roseobacteraceae</taxon>
    </lineage>
</organism>
<dbReference type="PANTHER" id="PTHR30158">
    <property type="entry name" value="ACRA/E-RELATED COMPONENT OF DRUG EFFLUX TRANSPORTER"/>
    <property type="match status" value="1"/>
</dbReference>
<sequence>MNNFTSRVIAAVLGAFLVLASQVSAQGTTNPNVRVEVLAASSEMVSNRFPARTNAIAAVDVVAEVTGVIQDIVFTGGQTVETGDLLYQIRDEDYRIALNAALAGQKTAEATLSLARATLERRKLLNERGSVASVEVEISEAEVLKAEASVLAAKSSVDQARLLLSRTKVVAPMSGVITSTRYSVGALVGPAQGPLTRVTQLDPIAIELRIPLSQLDADIVGGVALSEVDIHFLLPSGAEYHEDAALGFVEPAADASTNSAVLRAMVANADFRLRVGQPLTVVTARAPKEPQITINKDSVLLDREGPYVLVVLDSGVVELRRPQLGEDASRQRYVVLSGLSEGEMIFVGGHSRAIPGSIVSPVHGN</sequence>
<dbReference type="Gene3D" id="2.40.30.170">
    <property type="match status" value="1"/>
</dbReference>
<evidence type="ECO:0000256" key="2">
    <source>
        <dbReference type="SAM" id="SignalP"/>
    </source>
</evidence>
<evidence type="ECO:0000256" key="1">
    <source>
        <dbReference type="ARBA" id="ARBA00009477"/>
    </source>
</evidence>
<dbReference type="InterPro" id="IPR058624">
    <property type="entry name" value="MdtA-like_HH"/>
</dbReference>
<accession>A0A2P8FDL6</accession>
<dbReference type="Gene3D" id="2.40.50.100">
    <property type="match status" value="1"/>
</dbReference>
<name>A0A2P8FDL6_9RHOB</name>
<dbReference type="Gene3D" id="2.40.420.20">
    <property type="match status" value="1"/>
</dbReference>
<dbReference type="EMBL" id="PYGJ01000005">
    <property type="protein sequence ID" value="PSL19811.1"/>
    <property type="molecule type" value="Genomic_DNA"/>
</dbReference>
<keyword evidence="6" id="KW-1185">Reference proteome</keyword>
<dbReference type="Pfam" id="PF25876">
    <property type="entry name" value="HH_MFP_RND"/>
    <property type="match status" value="1"/>
</dbReference>
<dbReference type="AlphaFoldDB" id="A0A2P8FDL6"/>
<dbReference type="NCBIfam" id="TIGR01730">
    <property type="entry name" value="RND_mfp"/>
    <property type="match status" value="1"/>
</dbReference>
<dbReference type="GO" id="GO:0022857">
    <property type="term" value="F:transmembrane transporter activity"/>
    <property type="evidence" value="ECO:0007669"/>
    <property type="project" value="InterPro"/>
</dbReference>
<dbReference type="RefSeq" id="WP_165798866.1">
    <property type="nucleotide sequence ID" value="NZ_PYGJ01000005.1"/>
</dbReference>
<evidence type="ECO:0000313" key="6">
    <source>
        <dbReference type="Proteomes" id="UP000240418"/>
    </source>
</evidence>
<dbReference type="GO" id="GO:0030313">
    <property type="term" value="C:cell envelope"/>
    <property type="evidence" value="ECO:0007669"/>
    <property type="project" value="UniProtKB-SubCell"/>
</dbReference>
<keyword evidence="2" id="KW-0732">Signal</keyword>
<evidence type="ECO:0000259" key="4">
    <source>
        <dbReference type="Pfam" id="PF25917"/>
    </source>
</evidence>
<dbReference type="Gene3D" id="1.10.287.470">
    <property type="entry name" value="Helix hairpin bin"/>
    <property type="match status" value="1"/>
</dbReference>
<proteinExistence type="inferred from homology"/>